<name>A0A401IP60_9VIRU</name>
<dbReference type="EMBL" id="BFCD01000001">
    <property type="protein sequence ID" value="GBG35403.1"/>
    <property type="molecule type" value="Genomic_DNA"/>
</dbReference>
<comment type="caution">
    <text evidence="2">The sequence shown here is derived from an EMBL/GenBank/DDBJ whole genome shotgun (WGS) entry which is preliminary data.</text>
</comment>
<keyword evidence="1" id="KW-0812">Transmembrane</keyword>
<keyword evidence="1" id="KW-1133">Transmembrane helix</keyword>
<sequence length="963" mass="109050">MRLLNIPIVIFTTCVVMDKLLRNSNSYLLMVIVYIIVVIYVSITTYLLNISIQAHMRDAINLKGVYGEFSNHLTDGVTPQQMFNTYMKDDDDALLSHSLDIYAISPHPNLLLESEHGNPLQLQSQGQRRKPQPLEYIQSETIRHDQSGEEFRYATHGDDERTASVAVVKKYVAALLNVNLVSDQPNTMQINNKRDRELHNLLFSDHVQFTPLYKNPTAVHKGGHCNNPIPFDGSKASNCSELCMNPESRLIEGPFVSGDQLYPGGQSYCWSGPLTATTDQVSLSGKHRHRDRLLCSNITSVLVLRDDGHWTCRPQYPFLFGGVSGMERRACLYDPYVHEPPSVQLGSNPSEIFNMSTHLVDSVTGQLVQSHSDLAKTAYFSKMINAASSTEFLAMANDKEFYRKNFIGCNCSLTALDIFGNKPLTVKQSSNLKFFGLSSCNTNPCVMTNTADNFVHFNETDNTCHAIAQGEDQAYHVIHGDNRTPLVGTLTPVAGIVPAASLALSNEGAVHPVKLSIGPEESSPPNPNETLAIQITRLASPVIPAVNNDSSNKTRNVMYIPIQSITMAGSQAKNTIRIPELYRIEAGCIPPVNIGALKNSSPLPFNVAPYFIEPIPNILAGALPEKPYEHELLVLEGLRNSRLVSGNVLGGSEMLFSLLLADDGRGKRDRHDNQYITRSAGYQRLKKMRYIYDQIFPYRRLSTFELYKKNITSTHHKFSSWDLKFREKEAQTFSGIENLEDTFVIREGLLLRSYRAYAGWVLNASSKANVDFSDLHYSDSREIDLNNAQFIFPTSHSLLPMINSEHDIFSIDRDLLFDHETFSRYFTKSESIRLKIFDEFSPEYSVSPYPIYSEHGWGLNTFRYLYNFKDNIYTTSDQRLRFDESDWTFEGKVLPASIFKKSLIEWGHKHGHITSTNWLKEGTDTVVEYRGLLEKTSIVSRPMWWTAVWPRTFWRYSPEYFDV</sequence>
<evidence type="ECO:0000313" key="2">
    <source>
        <dbReference type="EMBL" id="GBG35403.1"/>
    </source>
</evidence>
<protein>
    <submittedName>
        <fullName evidence="2">Wsv035-like protein</fullName>
    </submittedName>
</protein>
<keyword evidence="1" id="KW-0472">Membrane</keyword>
<organism evidence="2">
    <name type="scientific">Marsupenaeus japonicus endogenous nimavirus</name>
    <dbReference type="NCBI Taxonomy" id="2133793"/>
    <lineage>
        <taxon>Viruses</taxon>
        <taxon>Viruses incertae sedis</taxon>
        <taxon>Naldaviricetes</taxon>
        <taxon>Nimaviridae</taxon>
    </lineage>
</organism>
<accession>A0A401IP60</accession>
<reference evidence="2" key="1">
    <citation type="journal article" date="2018" name="J. Virol.">
        <title>Crustacean Genome Exploration Reveals the Evolutionary Origin of White Spot Syndrome Virus.</title>
        <authorList>
            <person name="Kawato S."/>
            <person name="Shitara A."/>
            <person name="Wang Y."/>
            <person name="Nozaki R."/>
            <person name="Kondo H."/>
            <person name="Hirono I."/>
        </authorList>
    </citation>
    <scope>NUCLEOTIDE SEQUENCE</scope>
</reference>
<feature type="transmembrane region" description="Helical" evidence="1">
    <location>
        <begin position="27"/>
        <end position="48"/>
    </location>
</feature>
<proteinExistence type="predicted"/>
<evidence type="ECO:0000256" key="1">
    <source>
        <dbReference type="SAM" id="Phobius"/>
    </source>
</evidence>